<dbReference type="Gene3D" id="1.20.120.1620">
    <property type="match status" value="1"/>
</dbReference>
<reference evidence="2 3" key="1">
    <citation type="submission" date="2014-11" db="EMBL/GenBank/DDBJ databases">
        <title>Genome sequence of Flavihumibacter solisilvae 3-3.</title>
        <authorList>
            <person name="Zhou G."/>
            <person name="Li M."/>
            <person name="Wang G."/>
        </authorList>
    </citation>
    <scope>NUCLEOTIDE SEQUENCE [LARGE SCALE GENOMIC DNA]</scope>
    <source>
        <strain evidence="2 3">3-3</strain>
    </source>
</reference>
<keyword evidence="1" id="KW-0812">Transmembrane</keyword>
<keyword evidence="1" id="KW-1133">Transmembrane helix</keyword>
<dbReference type="AlphaFoldDB" id="A0A0C1LGI3"/>
<accession>A0A0C1LGI3</accession>
<dbReference type="STRING" id="1349421.OI18_12630"/>
<dbReference type="InterPro" id="IPR038314">
    <property type="entry name" value="T6SS_sf"/>
</dbReference>
<evidence type="ECO:0000313" key="2">
    <source>
        <dbReference type="EMBL" id="KIC94443.1"/>
    </source>
</evidence>
<sequence>MTLPFQEGRFASFFPDQLDLLAARKMYTLRPSQKVGKTHEMKYAFIFLLLSLSFSVISQFRNDDKKKQIKLIKDYALCDCIDEGFRDDSLHFKDFSATVIVEQISINPEGLDVIEDNVDSFISRLKPSEYLDTKGMRGVMINCIDYYNSDELDKLARNVYRRFR</sequence>
<evidence type="ECO:0000313" key="3">
    <source>
        <dbReference type="Proteomes" id="UP000031408"/>
    </source>
</evidence>
<gene>
    <name evidence="2" type="ORF">OI18_12630</name>
</gene>
<comment type="caution">
    <text evidence="2">The sequence shown here is derived from an EMBL/GenBank/DDBJ whole genome shotgun (WGS) entry which is preliminary data.</text>
</comment>
<organism evidence="2 3">
    <name type="scientific">Flavihumibacter solisilvae</name>
    <dbReference type="NCBI Taxonomy" id="1349421"/>
    <lineage>
        <taxon>Bacteria</taxon>
        <taxon>Pseudomonadati</taxon>
        <taxon>Bacteroidota</taxon>
        <taxon>Chitinophagia</taxon>
        <taxon>Chitinophagales</taxon>
        <taxon>Chitinophagaceae</taxon>
        <taxon>Flavihumibacter</taxon>
    </lineage>
</organism>
<feature type="transmembrane region" description="Helical" evidence="1">
    <location>
        <begin position="43"/>
        <end position="60"/>
    </location>
</feature>
<evidence type="ECO:0000256" key="1">
    <source>
        <dbReference type="SAM" id="Phobius"/>
    </source>
</evidence>
<proteinExistence type="predicted"/>
<name>A0A0C1LGI3_9BACT</name>
<dbReference type="RefSeq" id="WP_039140206.1">
    <property type="nucleotide sequence ID" value="NZ_JSVC01000013.1"/>
</dbReference>
<keyword evidence="1" id="KW-0472">Membrane</keyword>
<dbReference type="Proteomes" id="UP000031408">
    <property type="component" value="Unassembled WGS sequence"/>
</dbReference>
<dbReference type="EMBL" id="JSVC01000013">
    <property type="protein sequence ID" value="KIC94443.1"/>
    <property type="molecule type" value="Genomic_DNA"/>
</dbReference>
<dbReference type="OrthoDB" id="1369745at2"/>
<protein>
    <submittedName>
        <fullName evidence="2">Uncharacterized protein</fullName>
    </submittedName>
</protein>
<keyword evidence="3" id="KW-1185">Reference proteome</keyword>